<feature type="non-terminal residue" evidence="1">
    <location>
        <position position="1"/>
    </location>
</feature>
<protein>
    <submittedName>
        <fullName evidence="1">6-pyruvoyl-tetrahydropterin synthase</fullName>
    </submittedName>
</protein>
<reference evidence="1" key="1">
    <citation type="journal article" date="2013" name="Environ. Microbiol.">
        <title>Microbiota from the distal guts of lean and obese adolescents exhibit partial functional redundancy besides clear differences in community structure.</title>
        <authorList>
            <person name="Ferrer M."/>
            <person name="Ruiz A."/>
            <person name="Lanza F."/>
            <person name="Haange S.B."/>
            <person name="Oberbach A."/>
            <person name="Till H."/>
            <person name="Bargiela R."/>
            <person name="Campoy C."/>
            <person name="Segura M.T."/>
            <person name="Richter M."/>
            <person name="von Bergen M."/>
            <person name="Seifert J."/>
            <person name="Suarez A."/>
        </authorList>
    </citation>
    <scope>NUCLEOTIDE SEQUENCE</scope>
</reference>
<dbReference type="SUPFAM" id="SSF55620">
    <property type="entry name" value="Tetrahydrobiopterin biosynthesis enzymes-like"/>
    <property type="match status" value="1"/>
</dbReference>
<name>K1TJ46_9ZZZZ</name>
<organism evidence="1">
    <name type="scientific">human gut metagenome</name>
    <dbReference type="NCBI Taxonomy" id="408170"/>
    <lineage>
        <taxon>unclassified sequences</taxon>
        <taxon>metagenomes</taxon>
        <taxon>organismal metagenomes</taxon>
    </lineage>
</organism>
<dbReference type="EMBL" id="AJWZ01002844">
    <property type="protein sequence ID" value="EKC69838.1"/>
    <property type="molecule type" value="Genomic_DNA"/>
</dbReference>
<dbReference type="InterPro" id="IPR038418">
    <property type="entry name" value="6-PTP_synth/QueD_sf"/>
</dbReference>
<gene>
    <name evidence="1" type="ORF">OBE_04208</name>
</gene>
<comment type="caution">
    <text evidence="1">The sequence shown here is derived from an EMBL/GenBank/DDBJ whole genome shotgun (WGS) entry which is preliminary data.</text>
</comment>
<dbReference type="AlphaFoldDB" id="K1TJ46"/>
<dbReference type="Gene3D" id="3.30.479.10">
    <property type="entry name" value="6-pyruvoyl tetrahydropterin synthase/QueD"/>
    <property type="match status" value="1"/>
</dbReference>
<evidence type="ECO:0000313" key="1">
    <source>
        <dbReference type="EMBL" id="EKC69838.1"/>
    </source>
</evidence>
<sequence length="36" mass="4170">NPTAENIARWVCEQIPTCFKVEVRESEGNTVIYEKD</sequence>
<proteinExistence type="predicted"/>
<accession>K1TJ46</accession>